<evidence type="ECO:0000259" key="2">
    <source>
        <dbReference type="Pfam" id="PF03372"/>
    </source>
</evidence>
<keyword evidence="3" id="KW-0255">Endonuclease</keyword>
<protein>
    <submittedName>
        <fullName evidence="3">Endonuclease/exonuclease/phosphatase family protein</fullName>
    </submittedName>
</protein>
<dbReference type="GO" id="GO:0004519">
    <property type="term" value="F:endonuclease activity"/>
    <property type="evidence" value="ECO:0007669"/>
    <property type="project" value="UniProtKB-KW"/>
</dbReference>
<dbReference type="PROSITE" id="PS51257">
    <property type="entry name" value="PROKAR_LIPOPROTEIN"/>
    <property type="match status" value="1"/>
</dbReference>
<accession>A0A3A8NVH9</accession>
<feature type="signal peptide" evidence="1">
    <location>
        <begin position="1"/>
        <end position="32"/>
    </location>
</feature>
<gene>
    <name evidence="3" type="ORF">D7X12_00155</name>
</gene>
<dbReference type="EMBL" id="RAWG01000001">
    <property type="protein sequence ID" value="RKH48387.1"/>
    <property type="molecule type" value="Genomic_DNA"/>
</dbReference>
<organism evidence="3 4">
    <name type="scientific">Corallococcus sicarius</name>
    <dbReference type="NCBI Taxonomy" id="2316726"/>
    <lineage>
        <taxon>Bacteria</taxon>
        <taxon>Pseudomonadati</taxon>
        <taxon>Myxococcota</taxon>
        <taxon>Myxococcia</taxon>
        <taxon>Myxococcales</taxon>
        <taxon>Cystobacterineae</taxon>
        <taxon>Myxococcaceae</taxon>
        <taxon>Corallococcus</taxon>
    </lineage>
</organism>
<dbReference type="Gene3D" id="3.60.10.10">
    <property type="entry name" value="Endonuclease/exonuclease/phosphatase"/>
    <property type="match status" value="1"/>
</dbReference>
<dbReference type="AlphaFoldDB" id="A0A3A8NVH9"/>
<keyword evidence="3" id="KW-0540">Nuclease</keyword>
<evidence type="ECO:0000313" key="4">
    <source>
        <dbReference type="Proteomes" id="UP000273405"/>
    </source>
</evidence>
<evidence type="ECO:0000313" key="3">
    <source>
        <dbReference type="EMBL" id="RKH48387.1"/>
    </source>
</evidence>
<dbReference type="Pfam" id="PF03372">
    <property type="entry name" value="Exo_endo_phos"/>
    <property type="match status" value="1"/>
</dbReference>
<dbReference type="Proteomes" id="UP000273405">
    <property type="component" value="Unassembled WGS sequence"/>
</dbReference>
<evidence type="ECO:0000256" key="1">
    <source>
        <dbReference type="SAM" id="SignalP"/>
    </source>
</evidence>
<feature type="domain" description="Endonuclease/exonuclease/phosphatase" evidence="2">
    <location>
        <begin position="59"/>
        <end position="323"/>
    </location>
</feature>
<keyword evidence="1" id="KW-0732">Signal</keyword>
<dbReference type="GO" id="GO:0004527">
    <property type="term" value="F:exonuclease activity"/>
    <property type="evidence" value="ECO:0007669"/>
    <property type="project" value="UniProtKB-KW"/>
</dbReference>
<keyword evidence="3" id="KW-0378">Hydrolase</keyword>
<dbReference type="SUPFAM" id="SSF56219">
    <property type="entry name" value="DNase I-like"/>
    <property type="match status" value="1"/>
</dbReference>
<name>A0A3A8NVH9_9BACT</name>
<keyword evidence="3" id="KW-0269">Exonuclease</keyword>
<dbReference type="InterPro" id="IPR005135">
    <property type="entry name" value="Endo/exonuclease/phosphatase"/>
</dbReference>
<keyword evidence="4" id="KW-1185">Reference proteome</keyword>
<reference evidence="4" key="1">
    <citation type="submission" date="2018-09" db="EMBL/GenBank/DDBJ databases">
        <authorList>
            <person name="Livingstone P.G."/>
            <person name="Whitworth D.E."/>
        </authorList>
    </citation>
    <scope>NUCLEOTIDE SEQUENCE [LARGE SCALE GENOMIC DNA]</scope>
    <source>
        <strain evidence="4">CA040B</strain>
    </source>
</reference>
<sequence length="334" mass="36892">MVRRRAEPERKRMMKMLKVSLLMTTCALTACGATDDDAFEQQTAHASAPLTSTQPLRVISHNIEGCPGGHAGNPAYLTSIKNQIDTWQPQVVGLQEVGWLQFQNLKNTYEPLGWSLRFESLRRTGPLSDPTSQTLPHPSCTYGQDAPYPQGQVLMVHGTLTHYEVADLPFVDGDKHFTLQCGEFRMEGFTKTVRACNTHLAVAANDDANLNGKRRQLEAIQALTNPHVASKIVTLTGDFNLQPASVHMDNIYRLTRGGSHTGDGEFREADQTDGTYCPNEACRDMQPTHGNSKLDYVFFNRQTCDNATLSGGVVPVQSTESDHDIKRGRCDITG</sequence>
<dbReference type="InterPro" id="IPR036691">
    <property type="entry name" value="Endo/exonu/phosph_ase_sf"/>
</dbReference>
<comment type="caution">
    <text evidence="3">The sequence shown here is derived from an EMBL/GenBank/DDBJ whole genome shotgun (WGS) entry which is preliminary data.</text>
</comment>
<feature type="chain" id="PRO_5017244369" evidence="1">
    <location>
        <begin position="33"/>
        <end position="334"/>
    </location>
</feature>
<proteinExistence type="predicted"/>